<evidence type="ECO:0000313" key="3">
    <source>
        <dbReference type="Proteomes" id="UP000051461"/>
    </source>
</evidence>
<name>A0A0R1H877_9LACO</name>
<dbReference type="STRING" id="1423726.FC07_GL001366"/>
<feature type="domain" description="EAL" evidence="1">
    <location>
        <begin position="1"/>
        <end position="223"/>
    </location>
</feature>
<dbReference type="PATRIC" id="fig|1423726.3.peg.1411"/>
<dbReference type="SMART" id="SM00052">
    <property type="entry name" value="EAL"/>
    <property type="match status" value="1"/>
</dbReference>
<organism evidence="2 3">
    <name type="scientific">Loigolactobacillus bifermentans DSM 20003</name>
    <dbReference type="NCBI Taxonomy" id="1423726"/>
    <lineage>
        <taxon>Bacteria</taxon>
        <taxon>Bacillati</taxon>
        <taxon>Bacillota</taxon>
        <taxon>Bacilli</taxon>
        <taxon>Lactobacillales</taxon>
        <taxon>Lactobacillaceae</taxon>
        <taxon>Loigolactobacillus</taxon>
    </lineage>
</organism>
<comment type="caution">
    <text evidence="2">The sequence shown here is derived from an EMBL/GenBank/DDBJ whole genome shotgun (WGS) entry which is preliminary data.</text>
</comment>
<dbReference type="InterPro" id="IPR050706">
    <property type="entry name" value="Cyclic-di-GMP_PDE-like"/>
</dbReference>
<keyword evidence="3" id="KW-1185">Reference proteome</keyword>
<dbReference type="Pfam" id="PF00563">
    <property type="entry name" value="EAL"/>
    <property type="match status" value="1"/>
</dbReference>
<dbReference type="RefSeq" id="WP_057903858.1">
    <property type="nucleotide sequence ID" value="NZ_AZDA01000021.1"/>
</dbReference>
<proteinExistence type="predicted"/>
<protein>
    <submittedName>
        <fullName evidence="2">C-di-GMP-specific phosphodiesterase</fullName>
    </submittedName>
</protein>
<evidence type="ECO:0000313" key="2">
    <source>
        <dbReference type="EMBL" id="KRK40164.1"/>
    </source>
</evidence>
<reference evidence="2 3" key="1">
    <citation type="journal article" date="2015" name="Genome Announc.">
        <title>Expanding the biotechnology potential of lactobacilli through comparative genomics of 213 strains and associated genera.</title>
        <authorList>
            <person name="Sun Z."/>
            <person name="Harris H.M."/>
            <person name="McCann A."/>
            <person name="Guo C."/>
            <person name="Argimon S."/>
            <person name="Zhang W."/>
            <person name="Yang X."/>
            <person name="Jeffery I.B."/>
            <person name="Cooney J.C."/>
            <person name="Kagawa T.F."/>
            <person name="Liu W."/>
            <person name="Song Y."/>
            <person name="Salvetti E."/>
            <person name="Wrobel A."/>
            <person name="Rasinkangas P."/>
            <person name="Parkhill J."/>
            <person name="Rea M.C."/>
            <person name="O'Sullivan O."/>
            <person name="Ritari J."/>
            <person name="Douillard F.P."/>
            <person name="Paul Ross R."/>
            <person name="Yang R."/>
            <person name="Briner A.E."/>
            <person name="Felis G.E."/>
            <person name="de Vos W.M."/>
            <person name="Barrangou R."/>
            <person name="Klaenhammer T.R."/>
            <person name="Caufield P.W."/>
            <person name="Cui Y."/>
            <person name="Zhang H."/>
            <person name="O'Toole P.W."/>
        </authorList>
    </citation>
    <scope>NUCLEOTIDE SEQUENCE [LARGE SCALE GENOMIC DNA]</scope>
    <source>
        <strain evidence="2 3">DSM 20003</strain>
    </source>
</reference>
<dbReference type="InterPro" id="IPR035919">
    <property type="entry name" value="EAL_sf"/>
</dbReference>
<dbReference type="PROSITE" id="PS50883">
    <property type="entry name" value="EAL"/>
    <property type="match status" value="1"/>
</dbReference>
<accession>A0A0R1H877</accession>
<gene>
    <name evidence="2" type="ORF">FC07_GL001366</name>
</gene>
<evidence type="ECO:0000259" key="1">
    <source>
        <dbReference type="PROSITE" id="PS50883"/>
    </source>
</evidence>
<dbReference type="OrthoDB" id="8731447at2"/>
<dbReference type="PANTHER" id="PTHR33121:SF76">
    <property type="entry name" value="SIGNALING PROTEIN"/>
    <property type="match status" value="1"/>
</dbReference>
<dbReference type="Proteomes" id="UP000051461">
    <property type="component" value="Unassembled WGS sequence"/>
</dbReference>
<dbReference type="SUPFAM" id="SSF141868">
    <property type="entry name" value="EAL domain-like"/>
    <property type="match status" value="1"/>
</dbReference>
<dbReference type="Gene3D" id="3.20.20.450">
    <property type="entry name" value="EAL domain"/>
    <property type="match status" value="1"/>
</dbReference>
<dbReference type="EMBL" id="AZDA01000021">
    <property type="protein sequence ID" value="KRK40164.1"/>
    <property type="molecule type" value="Genomic_DNA"/>
</dbReference>
<sequence>MYRFFIQPQLNKVKGSLIGYELLLKQKTATGWRPPHHFTAITPAELSTLLLKTTQVLSLKIPSLAINLNRKQLIDPAINQALIKVQASLRPIKLNVELTEQATEPPITNREILPFITDFTDMGMKFVLDDVGSGLNQYESVQPLLPYVSEVKFALQNFRHAQREAEIAPQLQFWQRLAQNTHKRLIIEGIESAADDQMADNLGIALRQGYFYGKPRLLKIAGD</sequence>
<dbReference type="AlphaFoldDB" id="A0A0R1H877"/>
<dbReference type="GO" id="GO:0071111">
    <property type="term" value="F:cyclic-guanylate-specific phosphodiesterase activity"/>
    <property type="evidence" value="ECO:0007669"/>
    <property type="project" value="InterPro"/>
</dbReference>
<dbReference type="InterPro" id="IPR001633">
    <property type="entry name" value="EAL_dom"/>
</dbReference>
<dbReference type="PANTHER" id="PTHR33121">
    <property type="entry name" value="CYCLIC DI-GMP PHOSPHODIESTERASE PDEF"/>
    <property type="match status" value="1"/>
</dbReference>